<feature type="region of interest" description="Disordered" evidence="2">
    <location>
        <begin position="32"/>
        <end position="68"/>
    </location>
</feature>
<keyword evidence="1" id="KW-0479">Metal-binding</keyword>
<dbReference type="Pfam" id="PF18759">
    <property type="entry name" value="Plavaka"/>
    <property type="match status" value="1"/>
</dbReference>
<dbReference type="Proteomes" id="UP000076532">
    <property type="component" value="Unassembled WGS sequence"/>
</dbReference>
<protein>
    <recommendedName>
        <fullName evidence="3">C2H2-type domain-containing protein</fullName>
    </recommendedName>
</protein>
<dbReference type="EMBL" id="KV417560">
    <property type="protein sequence ID" value="KZP19792.1"/>
    <property type="molecule type" value="Genomic_DNA"/>
</dbReference>
<evidence type="ECO:0000313" key="5">
    <source>
        <dbReference type="Proteomes" id="UP000076532"/>
    </source>
</evidence>
<dbReference type="STRING" id="436010.A0A166IGG4"/>
<feature type="domain" description="C2H2-type" evidence="3">
    <location>
        <begin position="14"/>
        <end position="44"/>
    </location>
</feature>
<keyword evidence="5" id="KW-1185">Reference proteome</keyword>
<dbReference type="PROSITE" id="PS00028">
    <property type="entry name" value="ZINC_FINGER_C2H2_1"/>
    <property type="match status" value="1"/>
</dbReference>
<dbReference type="AlphaFoldDB" id="A0A166IGG4"/>
<accession>A0A166IGG4</accession>
<feature type="compositionally biased region" description="Polar residues" evidence="2">
    <location>
        <begin position="38"/>
        <end position="54"/>
    </location>
</feature>
<dbReference type="InterPro" id="IPR013087">
    <property type="entry name" value="Znf_C2H2_type"/>
</dbReference>
<reference evidence="4 5" key="1">
    <citation type="journal article" date="2016" name="Mol. Biol. Evol.">
        <title>Comparative Genomics of Early-Diverging Mushroom-Forming Fungi Provides Insights into the Origins of Lignocellulose Decay Capabilities.</title>
        <authorList>
            <person name="Nagy L.G."/>
            <person name="Riley R."/>
            <person name="Tritt A."/>
            <person name="Adam C."/>
            <person name="Daum C."/>
            <person name="Floudas D."/>
            <person name="Sun H."/>
            <person name="Yadav J.S."/>
            <person name="Pangilinan J."/>
            <person name="Larsson K.H."/>
            <person name="Matsuura K."/>
            <person name="Barry K."/>
            <person name="Labutti K."/>
            <person name="Kuo R."/>
            <person name="Ohm R.A."/>
            <person name="Bhattacharya S.S."/>
            <person name="Shirouzu T."/>
            <person name="Yoshinaga Y."/>
            <person name="Martin F.M."/>
            <person name="Grigoriev I.V."/>
            <person name="Hibbett D.S."/>
        </authorList>
    </citation>
    <scope>NUCLEOTIDE SEQUENCE [LARGE SCALE GENOMIC DNA]</scope>
    <source>
        <strain evidence="4 5">CBS 109695</strain>
    </source>
</reference>
<evidence type="ECO:0000256" key="2">
    <source>
        <dbReference type="SAM" id="MobiDB-lite"/>
    </source>
</evidence>
<gene>
    <name evidence="4" type="ORF">FIBSPDRAFT_920008</name>
</gene>
<name>A0A166IGG4_9AGAM</name>
<dbReference type="GO" id="GO:0008270">
    <property type="term" value="F:zinc ion binding"/>
    <property type="evidence" value="ECO:0007669"/>
    <property type="project" value="UniProtKB-KW"/>
</dbReference>
<keyword evidence="1" id="KW-0862">Zinc</keyword>
<organism evidence="4 5">
    <name type="scientific">Athelia psychrophila</name>
    <dbReference type="NCBI Taxonomy" id="1759441"/>
    <lineage>
        <taxon>Eukaryota</taxon>
        <taxon>Fungi</taxon>
        <taxon>Dikarya</taxon>
        <taxon>Basidiomycota</taxon>
        <taxon>Agaricomycotina</taxon>
        <taxon>Agaricomycetes</taxon>
        <taxon>Agaricomycetidae</taxon>
        <taxon>Atheliales</taxon>
        <taxon>Atheliaceae</taxon>
        <taxon>Athelia</taxon>
    </lineage>
</organism>
<evidence type="ECO:0000256" key="1">
    <source>
        <dbReference type="PROSITE-ProRule" id="PRU00042"/>
    </source>
</evidence>
<feature type="compositionally biased region" description="Acidic residues" evidence="2">
    <location>
        <begin position="55"/>
        <end position="66"/>
    </location>
</feature>
<dbReference type="InterPro" id="IPR041078">
    <property type="entry name" value="Plavaka"/>
</dbReference>
<evidence type="ECO:0000313" key="4">
    <source>
        <dbReference type="EMBL" id="KZP19792.1"/>
    </source>
</evidence>
<sequence length="904" mass="102373">MARRTRRSYTAPLLKCLNLACTTTFRSRGGLKKHMATTHPSPNNIYADNTSNQDGLEDENIADSESSEQTKLHPILDGESLLHYLSTVIDCTPCDFDGDFITSQTAPTPRTTAANDDYSPFEDRPDFELADFLFRQDQMPGKQVDHLMNILAAKYTADQVLYANHKELYTTIDSVEVGDAPWQSFSVVYTGVRPEGNENPPWMDAEYDVWCRDPRTVIHNQLSNPDFKNEIDYVPKQVYGVNGERRYQDFMSGNWCWDQADKIAEDKETHGAMFVPIIMGSDKTTVSVATGQNEYYPLYVSLGNVHNSVLIGFLSMPKTDREFKDDPEFRKFRRQLFHSSIAQILQPLLPGMTVPELVRCPDGHFRCVVYGLGPYIADYPEQALLACIVQGWCPRCTARPDDLDGAGGRRSHDHTDNLAAVLSLKALWEDYGIVGDIQPFTTGFPRADIHELLSPDLLHQVIKGTFKDHLVMWVGDYLVHEHGPAGAAKIMADIDRRIAIVPPFPGLRRFPEGRRFKQWTGDDSKALMKVYLPAISGHVPPQMVRALSAFLDFCYLVRRDVIDEATLDDIDDALSRFQRDRVAFGDVRARGFSLPRQHSLSMHIRAVKEPYRRSSHFQALGQMLLTNQRLDKLAACRTDFFERGMLVGWVGAGDDHPRDKPNLDIDSRPASGPRVLSYTVLASTKVPGFPKYLPQVAHKIGHPELPTLVRQFLYDQLYPDSPKSGSDIPPEHCPMFRGKISVFPSAISTFYVPSDQSGINGMIRHRIRATLHWRNGPARYDTVFIKKDEEPGMRGMHVAQTKLFFSFVHEGVRYPCALVHWFIPFGEEPCEETGLWIVACDEHGDGTRVASVVHLDSIIRGSHLIGHYGHSFIPRYLHFSDSLSAFHLYYVNKYADHHSHEIVF</sequence>
<keyword evidence="1" id="KW-0863">Zinc-finger</keyword>
<dbReference type="OrthoDB" id="3199698at2759"/>
<dbReference type="PROSITE" id="PS50157">
    <property type="entry name" value="ZINC_FINGER_C2H2_2"/>
    <property type="match status" value="1"/>
</dbReference>
<proteinExistence type="predicted"/>
<evidence type="ECO:0000259" key="3">
    <source>
        <dbReference type="PROSITE" id="PS50157"/>
    </source>
</evidence>